<dbReference type="InterPro" id="IPR032675">
    <property type="entry name" value="LRR_dom_sf"/>
</dbReference>
<dbReference type="InterPro" id="IPR029071">
    <property type="entry name" value="Ubiquitin-like_domsf"/>
</dbReference>
<evidence type="ECO:0000256" key="1">
    <source>
        <dbReference type="ARBA" id="ARBA00004138"/>
    </source>
</evidence>
<dbReference type="SMART" id="SM01052">
    <property type="entry name" value="CAP_GLY"/>
    <property type="match status" value="1"/>
</dbReference>
<dbReference type="AlphaFoldDB" id="A0AAU9XM59"/>
<evidence type="ECO:0000313" key="13">
    <source>
        <dbReference type="EMBL" id="CAH3151707.1"/>
    </source>
</evidence>
<evidence type="ECO:0000259" key="12">
    <source>
        <dbReference type="PROSITE" id="PS50245"/>
    </source>
</evidence>
<dbReference type="Pfam" id="PF14580">
    <property type="entry name" value="LRR_9"/>
    <property type="match status" value="1"/>
</dbReference>
<keyword evidence="9" id="KW-0143">Chaperone</keyword>
<dbReference type="Gene3D" id="3.80.10.10">
    <property type="entry name" value="Ribonuclease Inhibitor"/>
    <property type="match status" value="2"/>
</dbReference>
<comment type="subcellular location">
    <subcellularLocation>
        <location evidence="1">Cell projection</location>
        <location evidence="1">Cilium</location>
    </subcellularLocation>
    <subcellularLocation>
        <location evidence="2">Cytoplasm</location>
    </subcellularLocation>
</comment>
<proteinExistence type="inferred from homology"/>
<dbReference type="SUPFAM" id="SSF74924">
    <property type="entry name" value="Cap-Gly domain"/>
    <property type="match status" value="2"/>
</dbReference>
<evidence type="ECO:0000256" key="8">
    <source>
        <dbReference type="ARBA" id="ARBA00023069"/>
    </source>
</evidence>
<dbReference type="InterPro" id="IPR000938">
    <property type="entry name" value="CAP-Gly_domain"/>
</dbReference>
<dbReference type="InterPro" id="IPR001611">
    <property type="entry name" value="Leu-rich_rpt"/>
</dbReference>
<dbReference type="Gene3D" id="3.10.20.90">
    <property type="entry name" value="Phosphatidylinositol 3-kinase Catalytic Subunit, Chain A, domain 1"/>
    <property type="match status" value="1"/>
</dbReference>
<reference evidence="13 14" key="1">
    <citation type="submission" date="2022-05" db="EMBL/GenBank/DDBJ databases">
        <authorList>
            <consortium name="Genoscope - CEA"/>
            <person name="William W."/>
        </authorList>
    </citation>
    <scope>NUCLEOTIDE SEQUENCE [LARGE SCALE GENOMIC DNA]</scope>
</reference>
<evidence type="ECO:0000256" key="9">
    <source>
        <dbReference type="ARBA" id="ARBA00023186"/>
    </source>
</evidence>
<dbReference type="PROSITE" id="PS00845">
    <property type="entry name" value="CAP_GLY_1"/>
    <property type="match status" value="1"/>
</dbReference>
<dbReference type="SUPFAM" id="SSF54236">
    <property type="entry name" value="Ubiquitin-like"/>
    <property type="match status" value="1"/>
</dbReference>
<organism evidence="13 14">
    <name type="scientific">Pocillopora meandrina</name>
    <dbReference type="NCBI Taxonomy" id="46732"/>
    <lineage>
        <taxon>Eukaryota</taxon>
        <taxon>Metazoa</taxon>
        <taxon>Cnidaria</taxon>
        <taxon>Anthozoa</taxon>
        <taxon>Hexacorallia</taxon>
        <taxon>Scleractinia</taxon>
        <taxon>Astrocoeniina</taxon>
        <taxon>Pocilloporidae</taxon>
        <taxon>Pocillopora</taxon>
    </lineage>
</organism>
<sequence length="606" mass="68353">MADEVIGKRVICEGFRGVIKYVGEVPPTSGKWVDYLFNSINNEVKECLCARKPTDTCHRDTENYDSVHSVLKSPDQVARQQRRVKFAVVRHLEGKLYLKCNEGEWYGIEWDDPDRGKHDGTHEGVKYFECRHPKSGSFVRPKKVDFGISIIDALKEQYGLGGDGINPEDMYVISGKNKKKPVEMVGADSIQEKQSNYKELTVVSLRGMAVSGPDKESEFYTIAPLVSEFDLSGTLISSWSDVALITKNLHQLQTIHLNENFLKLPQNPEQLMPSFSTVSVMFLNRMRLQWNEVEVIVSMMPSLKELHACHNFLNNLREKDGQLTQLQALQNIELLNLEGNRLSDWKTILRLGHLPRLKCLILNDNGIKSVELGNKVQDRTDGVPLFSSLESLSLSNNIITELQSINELNHLPSLNGLRFKGNPLFQDETTFESRQELLARVPSLTSLNGSPVNSKEREIAERAYLKKYATSWVNAGGMPGKGEKSVLKPEFIEAHPRYEELVEVHGVPSEAERNHSSSKTLKDSLISVTITCPDAPDKKSVTKKLPGTMTIGKVKGLLYRLFKVDSSDQKLSSVDSKLGREVDLDDDLRQLTFYSVQSGDTIYLRW</sequence>
<dbReference type="GO" id="GO:0005737">
    <property type="term" value="C:cytoplasm"/>
    <property type="evidence" value="ECO:0007669"/>
    <property type="project" value="UniProtKB-SubCell"/>
</dbReference>
<dbReference type="PROSITE" id="PS50245">
    <property type="entry name" value="CAP_GLY_2"/>
    <property type="match status" value="1"/>
</dbReference>
<evidence type="ECO:0000256" key="6">
    <source>
        <dbReference type="ARBA" id="ARBA00022614"/>
    </source>
</evidence>
<evidence type="ECO:0000256" key="11">
    <source>
        <dbReference type="ARBA" id="ARBA00030180"/>
    </source>
</evidence>
<keyword evidence="5" id="KW-0963">Cytoplasm</keyword>
<gene>
    <name evidence="13" type="ORF">PMEA_00025359</name>
</gene>
<dbReference type="InterPro" id="IPR050576">
    <property type="entry name" value="Cilia_flagella_integrity"/>
</dbReference>
<keyword evidence="10" id="KW-0966">Cell projection</keyword>
<evidence type="ECO:0000256" key="4">
    <source>
        <dbReference type="ARBA" id="ARBA00015004"/>
    </source>
</evidence>
<evidence type="ECO:0000256" key="10">
    <source>
        <dbReference type="ARBA" id="ARBA00023273"/>
    </source>
</evidence>
<dbReference type="InterPro" id="IPR000626">
    <property type="entry name" value="Ubiquitin-like_dom"/>
</dbReference>
<evidence type="ECO:0000256" key="7">
    <source>
        <dbReference type="ARBA" id="ARBA00022737"/>
    </source>
</evidence>
<evidence type="ECO:0000256" key="5">
    <source>
        <dbReference type="ARBA" id="ARBA00022490"/>
    </source>
</evidence>
<evidence type="ECO:0000313" key="14">
    <source>
        <dbReference type="Proteomes" id="UP001159428"/>
    </source>
</evidence>
<keyword evidence="6" id="KW-0433">Leucine-rich repeat</keyword>
<protein>
    <recommendedName>
        <fullName evidence="4">Tubulin-specific chaperone E</fullName>
    </recommendedName>
    <alternativeName>
        <fullName evidence="11">Tubulin-folding cofactor E</fullName>
    </alternativeName>
</protein>
<dbReference type="SUPFAM" id="SSF52058">
    <property type="entry name" value="L domain-like"/>
    <property type="match status" value="1"/>
</dbReference>
<dbReference type="InterPro" id="IPR044079">
    <property type="entry name" value="Ubl_TBCE"/>
</dbReference>
<comment type="caution">
    <text evidence="13">The sequence shown here is derived from an EMBL/GenBank/DDBJ whole genome shotgun (WGS) entry which is preliminary data.</text>
</comment>
<keyword evidence="14" id="KW-1185">Reference proteome</keyword>
<dbReference type="EMBL" id="CALNXJ010000049">
    <property type="protein sequence ID" value="CAH3151707.1"/>
    <property type="molecule type" value="Genomic_DNA"/>
</dbReference>
<comment type="similarity">
    <text evidence="3">Belongs to the TBCE family.</text>
</comment>
<dbReference type="CDD" id="cd17044">
    <property type="entry name" value="Ubl_TBCE"/>
    <property type="match status" value="1"/>
</dbReference>
<dbReference type="Pfam" id="PF01302">
    <property type="entry name" value="CAP_GLY"/>
    <property type="match status" value="1"/>
</dbReference>
<dbReference type="InterPro" id="IPR036859">
    <property type="entry name" value="CAP-Gly_dom_sf"/>
</dbReference>
<keyword evidence="8" id="KW-0969">Cilium</keyword>
<dbReference type="Pfam" id="PF14560">
    <property type="entry name" value="Ubiquitin_2"/>
    <property type="match status" value="1"/>
</dbReference>
<evidence type="ECO:0000256" key="2">
    <source>
        <dbReference type="ARBA" id="ARBA00004496"/>
    </source>
</evidence>
<evidence type="ECO:0000256" key="3">
    <source>
        <dbReference type="ARBA" id="ARBA00006286"/>
    </source>
</evidence>
<keyword evidence="7" id="KW-0677">Repeat</keyword>
<dbReference type="PANTHER" id="PTHR45973">
    <property type="entry name" value="PROTEIN PHOSPHATASE 1 REGULATORY SUBUNIT SDS22-RELATED"/>
    <property type="match status" value="1"/>
</dbReference>
<dbReference type="PROSITE" id="PS51450">
    <property type="entry name" value="LRR"/>
    <property type="match status" value="1"/>
</dbReference>
<name>A0AAU9XM59_9CNID</name>
<accession>A0AAU9XM59</accession>
<dbReference type="Proteomes" id="UP001159428">
    <property type="component" value="Unassembled WGS sequence"/>
</dbReference>
<feature type="domain" description="CAP-Gly" evidence="12">
    <location>
        <begin position="102"/>
        <end position="140"/>
    </location>
</feature>
<dbReference type="PANTHER" id="PTHR45973:SF9">
    <property type="entry name" value="LEUCINE-RICH REPEAT-CONTAINING PROTEIN 46"/>
    <property type="match status" value="1"/>
</dbReference>
<dbReference type="Gene3D" id="2.30.30.190">
    <property type="entry name" value="CAP Gly-rich-like domain"/>
    <property type="match status" value="1"/>
</dbReference>